<sequence>MPSEAETPPLTRAVFLDDDPDILAAAELVLTRQGFTLRSAQSPDEARALLESETPDVLLLDLNYRRGDTSGEAGLAFLQEQLNKTPHLPVVVVTGHSGMSIAIQAMRLGAQDFVVKPWNNERLVAALRAAIETPPRVPADLPPQDLNLERSERELIKAALSRHQFNISHAAKDLGLTRAALYRRMEKHGL</sequence>
<dbReference type="RefSeq" id="WP_272742360.1">
    <property type="nucleotide sequence ID" value="NZ_JAQQKW010000011.1"/>
</dbReference>
<dbReference type="InterPro" id="IPR002197">
    <property type="entry name" value="HTH_Fis"/>
</dbReference>
<dbReference type="Proteomes" id="UP001216595">
    <property type="component" value="Unassembled WGS sequence"/>
</dbReference>
<dbReference type="Pfam" id="PF00072">
    <property type="entry name" value="Response_reg"/>
    <property type="match status" value="1"/>
</dbReference>
<dbReference type="InterPro" id="IPR009057">
    <property type="entry name" value="Homeodomain-like_sf"/>
</dbReference>
<dbReference type="Gene3D" id="1.10.10.60">
    <property type="entry name" value="Homeodomain-like"/>
    <property type="match status" value="1"/>
</dbReference>
<feature type="modified residue" description="4-aspartylphosphate" evidence="6">
    <location>
        <position position="61"/>
    </location>
</feature>
<evidence type="ECO:0000256" key="1">
    <source>
        <dbReference type="ARBA" id="ARBA00022553"/>
    </source>
</evidence>
<evidence type="ECO:0000313" key="8">
    <source>
        <dbReference type="EMBL" id="MDC7695699.1"/>
    </source>
</evidence>
<comment type="caution">
    <text evidence="8">The sequence shown here is derived from an EMBL/GenBank/DDBJ whole genome shotgun (WGS) entry which is preliminary data.</text>
</comment>
<dbReference type="PROSITE" id="PS50110">
    <property type="entry name" value="RESPONSE_REGULATORY"/>
    <property type="match status" value="1"/>
</dbReference>
<dbReference type="InterPro" id="IPR011006">
    <property type="entry name" value="CheY-like_superfamily"/>
</dbReference>
<proteinExistence type="predicted"/>
<reference evidence="8 9" key="1">
    <citation type="submission" date="2023-01" db="EMBL/GenBank/DDBJ databases">
        <title>Novel species of the genus Asticcacaulis isolated from rivers.</title>
        <authorList>
            <person name="Lu H."/>
        </authorList>
    </citation>
    <scope>NUCLEOTIDE SEQUENCE [LARGE SCALE GENOMIC DNA]</scope>
    <source>
        <strain evidence="8 9">DXS10W</strain>
    </source>
</reference>
<dbReference type="InterPro" id="IPR001789">
    <property type="entry name" value="Sig_transdc_resp-reg_receiver"/>
</dbReference>
<dbReference type="SMART" id="SM00448">
    <property type="entry name" value="REC"/>
    <property type="match status" value="1"/>
</dbReference>
<dbReference type="SUPFAM" id="SSF52172">
    <property type="entry name" value="CheY-like"/>
    <property type="match status" value="1"/>
</dbReference>
<name>A0ABT5IHN1_9CAUL</name>
<evidence type="ECO:0000256" key="3">
    <source>
        <dbReference type="ARBA" id="ARBA00023015"/>
    </source>
</evidence>
<feature type="domain" description="Response regulatory" evidence="7">
    <location>
        <begin position="12"/>
        <end position="131"/>
    </location>
</feature>
<keyword evidence="3" id="KW-0805">Transcription regulation</keyword>
<evidence type="ECO:0000259" key="7">
    <source>
        <dbReference type="PROSITE" id="PS50110"/>
    </source>
</evidence>
<keyword evidence="1 6" id="KW-0597">Phosphoprotein</keyword>
<evidence type="ECO:0000256" key="6">
    <source>
        <dbReference type="PROSITE-ProRule" id="PRU00169"/>
    </source>
</evidence>
<keyword evidence="5" id="KW-0804">Transcription</keyword>
<dbReference type="Pfam" id="PF02954">
    <property type="entry name" value="HTH_8"/>
    <property type="match status" value="1"/>
</dbReference>
<dbReference type="PANTHER" id="PTHR48111">
    <property type="entry name" value="REGULATOR OF RPOS"/>
    <property type="match status" value="1"/>
</dbReference>
<dbReference type="PRINTS" id="PR01590">
    <property type="entry name" value="HTHFIS"/>
</dbReference>
<accession>A0ABT5IHN1</accession>
<keyword evidence="2" id="KW-0902">Two-component regulatory system</keyword>
<evidence type="ECO:0000256" key="2">
    <source>
        <dbReference type="ARBA" id="ARBA00023012"/>
    </source>
</evidence>
<dbReference type="InterPro" id="IPR039420">
    <property type="entry name" value="WalR-like"/>
</dbReference>
<keyword evidence="4" id="KW-0238">DNA-binding</keyword>
<dbReference type="PANTHER" id="PTHR48111:SF1">
    <property type="entry name" value="TWO-COMPONENT RESPONSE REGULATOR ORR33"/>
    <property type="match status" value="1"/>
</dbReference>
<evidence type="ECO:0000256" key="4">
    <source>
        <dbReference type="ARBA" id="ARBA00023125"/>
    </source>
</evidence>
<dbReference type="EMBL" id="JAQQKW010000011">
    <property type="protein sequence ID" value="MDC7695699.1"/>
    <property type="molecule type" value="Genomic_DNA"/>
</dbReference>
<dbReference type="SUPFAM" id="SSF46689">
    <property type="entry name" value="Homeodomain-like"/>
    <property type="match status" value="1"/>
</dbReference>
<evidence type="ECO:0000256" key="5">
    <source>
        <dbReference type="ARBA" id="ARBA00023163"/>
    </source>
</evidence>
<dbReference type="Gene3D" id="3.40.50.2300">
    <property type="match status" value="1"/>
</dbReference>
<evidence type="ECO:0000313" key="9">
    <source>
        <dbReference type="Proteomes" id="UP001216595"/>
    </source>
</evidence>
<organism evidence="8 9">
    <name type="scientific">Asticcacaulis currens</name>
    <dbReference type="NCBI Taxonomy" id="2984210"/>
    <lineage>
        <taxon>Bacteria</taxon>
        <taxon>Pseudomonadati</taxon>
        <taxon>Pseudomonadota</taxon>
        <taxon>Alphaproteobacteria</taxon>
        <taxon>Caulobacterales</taxon>
        <taxon>Caulobacteraceae</taxon>
        <taxon>Asticcacaulis</taxon>
    </lineage>
</organism>
<protein>
    <submittedName>
        <fullName evidence="8">Response regulator</fullName>
    </submittedName>
</protein>
<keyword evidence="9" id="KW-1185">Reference proteome</keyword>
<gene>
    <name evidence="8" type="ORF">PQU94_15590</name>
</gene>